<evidence type="ECO:0000313" key="2">
    <source>
        <dbReference type="Proteomes" id="UP000005239"/>
    </source>
</evidence>
<dbReference type="AlphaFoldDB" id="A0A2A6C898"/>
<name>A0A2A6C898_PRIPA</name>
<gene>
    <name evidence="1" type="primary">WBGene00273441</name>
</gene>
<accession>A0A2A6C898</accession>
<dbReference type="EnsemblMetazoa" id="PPA35072.1">
    <property type="protein sequence ID" value="PPA35072.1"/>
    <property type="gene ID" value="WBGene00273441"/>
</dbReference>
<proteinExistence type="predicted"/>
<reference evidence="1" key="2">
    <citation type="submission" date="2022-06" db="UniProtKB">
        <authorList>
            <consortium name="EnsemblMetazoa"/>
        </authorList>
    </citation>
    <scope>IDENTIFICATION</scope>
    <source>
        <strain evidence="1">PS312</strain>
    </source>
</reference>
<organism evidence="1 2">
    <name type="scientific">Pristionchus pacificus</name>
    <name type="common">Parasitic nematode worm</name>
    <dbReference type="NCBI Taxonomy" id="54126"/>
    <lineage>
        <taxon>Eukaryota</taxon>
        <taxon>Metazoa</taxon>
        <taxon>Ecdysozoa</taxon>
        <taxon>Nematoda</taxon>
        <taxon>Chromadorea</taxon>
        <taxon>Rhabditida</taxon>
        <taxon>Rhabditina</taxon>
        <taxon>Diplogasteromorpha</taxon>
        <taxon>Diplogasteroidea</taxon>
        <taxon>Neodiplogasteridae</taxon>
        <taxon>Pristionchus</taxon>
    </lineage>
</organism>
<keyword evidence="2" id="KW-1185">Reference proteome</keyword>
<reference evidence="2" key="1">
    <citation type="journal article" date="2008" name="Nat. Genet.">
        <title>The Pristionchus pacificus genome provides a unique perspective on nematode lifestyle and parasitism.</title>
        <authorList>
            <person name="Dieterich C."/>
            <person name="Clifton S.W."/>
            <person name="Schuster L.N."/>
            <person name="Chinwalla A."/>
            <person name="Delehaunty K."/>
            <person name="Dinkelacker I."/>
            <person name="Fulton L."/>
            <person name="Fulton R."/>
            <person name="Godfrey J."/>
            <person name="Minx P."/>
            <person name="Mitreva M."/>
            <person name="Roeseler W."/>
            <person name="Tian H."/>
            <person name="Witte H."/>
            <person name="Yang S.P."/>
            <person name="Wilson R.K."/>
            <person name="Sommer R.J."/>
        </authorList>
    </citation>
    <scope>NUCLEOTIDE SEQUENCE [LARGE SCALE GENOMIC DNA]</scope>
    <source>
        <strain evidence="2">PS312</strain>
    </source>
</reference>
<protein>
    <submittedName>
        <fullName evidence="1">Uncharacterized protein</fullName>
    </submittedName>
</protein>
<evidence type="ECO:0000313" key="1">
    <source>
        <dbReference type="EnsemblMetazoa" id="PPA35072.1"/>
    </source>
</evidence>
<sequence length="207" mass="22907">MALTTALISTDSVLNLRHLQTDGPLSNISNPLIEITLSKGYDDELEVMADTTFPPKIIDGKINVLIDGYFSTIFKKNAVISIVDTNVVSTWEGWSSLSKYSMTFTVCETPISKPNPNAITMVYSGHIKAGSRVIPDRSAAPRWVQPSIFELWILSQFPTKKKLLQVVHDALPHISISTAQTCIMALEQGEMRFKPDYSAMKSLISSD</sequence>
<accession>A0A8R1UL97</accession>
<dbReference type="Proteomes" id="UP000005239">
    <property type="component" value="Unassembled WGS sequence"/>
</dbReference>